<name>A0ABW8SFN6_9CLOT</name>
<accession>A0ABW8SFN6</accession>
<proteinExistence type="predicted"/>
<protein>
    <submittedName>
        <fullName evidence="1">Uncharacterized protein</fullName>
    </submittedName>
</protein>
<evidence type="ECO:0000313" key="1">
    <source>
        <dbReference type="EMBL" id="MFL0194343.1"/>
    </source>
</evidence>
<organism evidence="1 2">
    <name type="scientific">Candidatus Clostridium eludens</name>
    <dbReference type="NCBI Taxonomy" id="3381663"/>
    <lineage>
        <taxon>Bacteria</taxon>
        <taxon>Bacillati</taxon>
        <taxon>Bacillota</taxon>
        <taxon>Clostridia</taxon>
        <taxon>Eubacteriales</taxon>
        <taxon>Clostridiaceae</taxon>
        <taxon>Clostridium</taxon>
    </lineage>
</organism>
<comment type="caution">
    <text evidence="1">The sequence shown here is derived from an EMBL/GenBank/DDBJ whole genome shotgun (WGS) entry which is preliminary data.</text>
</comment>
<reference evidence="1 2" key="1">
    <citation type="submission" date="2024-11" db="EMBL/GenBank/DDBJ databases">
        <authorList>
            <person name="Heng Y.C."/>
            <person name="Lim A.C.H."/>
            <person name="Lee J.K.Y."/>
            <person name="Kittelmann S."/>
        </authorList>
    </citation>
    <scope>NUCLEOTIDE SEQUENCE [LARGE SCALE GENOMIC DNA]</scope>
    <source>
        <strain evidence="1 2">WILCCON 0269</strain>
    </source>
</reference>
<gene>
    <name evidence="1" type="ORF">ACJDU8_01950</name>
</gene>
<dbReference type="RefSeq" id="WP_406790462.1">
    <property type="nucleotide sequence ID" value="NZ_JBJHZX010000002.1"/>
</dbReference>
<keyword evidence="2" id="KW-1185">Reference proteome</keyword>
<dbReference type="EMBL" id="JBJHZX010000002">
    <property type="protein sequence ID" value="MFL0194343.1"/>
    <property type="molecule type" value="Genomic_DNA"/>
</dbReference>
<sequence length="69" mass="8145">MISAVTEYNNLVINHIKGDKERDYSKQHDRLLSRCFKEMRADLYGGKNKINKNYLDEITFLVGVLRIKK</sequence>
<evidence type="ECO:0000313" key="2">
    <source>
        <dbReference type="Proteomes" id="UP001623660"/>
    </source>
</evidence>
<dbReference type="Proteomes" id="UP001623660">
    <property type="component" value="Unassembled WGS sequence"/>
</dbReference>